<comment type="similarity">
    <text evidence="2">Belongs to the FliJ family.</text>
</comment>
<dbReference type="GO" id="GO:0009288">
    <property type="term" value="C:bacterial-type flagellum"/>
    <property type="evidence" value="ECO:0007669"/>
    <property type="project" value="InterPro"/>
</dbReference>
<keyword evidence="5" id="KW-1003">Cell membrane</keyword>
<organism evidence="11 12">
    <name type="scientific">Vibrio ziniensis</name>
    <dbReference type="NCBI Taxonomy" id="2711221"/>
    <lineage>
        <taxon>Bacteria</taxon>
        <taxon>Pseudomonadati</taxon>
        <taxon>Pseudomonadota</taxon>
        <taxon>Gammaproteobacteria</taxon>
        <taxon>Vibrionales</taxon>
        <taxon>Vibrionaceae</taxon>
        <taxon>Vibrio</taxon>
    </lineage>
</organism>
<dbReference type="GO" id="GO:0015031">
    <property type="term" value="P:protein transport"/>
    <property type="evidence" value="ECO:0007669"/>
    <property type="project" value="UniProtKB-KW"/>
</dbReference>
<dbReference type="Pfam" id="PF02050">
    <property type="entry name" value="FliJ"/>
    <property type="match status" value="1"/>
</dbReference>
<evidence type="ECO:0000256" key="8">
    <source>
        <dbReference type="ARBA" id="ARBA00022927"/>
    </source>
</evidence>
<keyword evidence="6" id="KW-0145">Chemotaxis</keyword>
<evidence type="ECO:0000256" key="10">
    <source>
        <dbReference type="ARBA" id="ARBA00023225"/>
    </source>
</evidence>
<dbReference type="InterPro" id="IPR012823">
    <property type="entry name" value="Flagell_FliJ"/>
</dbReference>
<evidence type="ECO:0000256" key="7">
    <source>
        <dbReference type="ARBA" id="ARBA00022795"/>
    </source>
</evidence>
<keyword evidence="9" id="KW-0472">Membrane</keyword>
<dbReference type="KEGG" id="vzi:G5S32_15130"/>
<evidence type="ECO:0000256" key="9">
    <source>
        <dbReference type="ARBA" id="ARBA00023136"/>
    </source>
</evidence>
<name>A0A6G7CMN2_9VIBR</name>
<dbReference type="GO" id="GO:0071973">
    <property type="term" value="P:bacterial-type flagellum-dependent cell motility"/>
    <property type="evidence" value="ECO:0007669"/>
    <property type="project" value="InterPro"/>
</dbReference>
<dbReference type="Proteomes" id="UP000503003">
    <property type="component" value="Chromosome 2"/>
</dbReference>
<keyword evidence="10" id="KW-1006">Bacterial flagellum protein export</keyword>
<evidence type="ECO:0000313" key="11">
    <source>
        <dbReference type="EMBL" id="QIH43334.1"/>
    </source>
</evidence>
<keyword evidence="11" id="KW-0969">Cilium</keyword>
<proteinExistence type="inferred from homology"/>
<evidence type="ECO:0000313" key="12">
    <source>
        <dbReference type="Proteomes" id="UP000503003"/>
    </source>
</evidence>
<evidence type="ECO:0000256" key="1">
    <source>
        <dbReference type="ARBA" id="ARBA00004413"/>
    </source>
</evidence>
<protein>
    <recommendedName>
        <fullName evidence="3">Flagellar FliJ protein</fullName>
    </recommendedName>
</protein>
<evidence type="ECO:0000256" key="3">
    <source>
        <dbReference type="ARBA" id="ARBA00020392"/>
    </source>
</evidence>
<dbReference type="Gene3D" id="1.10.287.1700">
    <property type="match status" value="1"/>
</dbReference>
<keyword evidence="11" id="KW-0282">Flagellum</keyword>
<dbReference type="InterPro" id="IPR053716">
    <property type="entry name" value="Flag_assembly_chemotaxis_eff"/>
</dbReference>
<keyword evidence="11" id="KW-0966">Cell projection</keyword>
<keyword evidence="7" id="KW-1005">Bacterial flagellum biogenesis</keyword>
<dbReference type="NCBIfam" id="TIGR02473">
    <property type="entry name" value="flagell_FliJ"/>
    <property type="match status" value="1"/>
</dbReference>
<reference evidence="11 12" key="1">
    <citation type="submission" date="2020-02" db="EMBL/GenBank/DDBJ databases">
        <title>A complete genome of a marine bacterium Vibrio sp. ZWAL4003 isolated from the mangrove sediment with the ability to degrade polysaccharides.</title>
        <authorList>
            <person name="Wu J."/>
            <person name="Qu W."/>
            <person name="Zeng R."/>
        </authorList>
    </citation>
    <scope>NUCLEOTIDE SEQUENCE [LARGE SCALE GENOMIC DNA]</scope>
    <source>
        <strain evidence="11 12">ZWAL4003</strain>
    </source>
</reference>
<evidence type="ECO:0000256" key="4">
    <source>
        <dbReference type="ARBA" id="ARBA00022448"/>
    </source>
</evidence>
<dbReference type="EMBL" id="CP049332">
    <property type="protein sequence ID" value="QIH43334.1"/>
    <property type="molecule type" value="Genomic_DNA"/>
</dbReference>
<dbReference type="GO" id="GO:0006935">
    <property type="term" value="P:chemotaxis"/>
    <property type="evidence" value="ECO:0007669"/>
    <property type="project" value="UniProtKB-KW"/>
</dbReference>
<evidence type="ECO:0000256" key="6">
    <source>
        <dbReference type="ARBA" id="ARBA00022500"/>
    </source>
</evidence>
<dbReference type="GO" id="GO:0005886">
    <property type="term" value="C:plasma membrane"/>
    <property type="evidence" value="ECO:0007669"/>
    <property type="project" value="UniProtKB-SubCell"/>
</dbReference>
<dbReference type="GO" id="GO:0044781">
    <property type="term" value="P:bacterial-type flagellum organization"/>
    <property type="evidence" value="ECO:0007669"/>
    <property type="project" value="UniProtKB-KW"/>
</dbReference>
<evidence type="ECO:0000256" key="5">
    <source>
        <dbReference type="ARBA" id="ARBA00022475"/>
    </source>
</evidence>
<dbReference type="AlphaFoldDB" id="A0A6G7CMN2"/>
<sequence length="146" mass="17239">MKDKIRAVGKLQQVEEKNRDRIGQQLDTMRQKHQYLKSQLEQLANLKSTTGDSTFGAIKLNSALLMNFNRVDLLLQKLLRHHEQEQAVMEAQCNSVQEVLQSKHARVKGLEQVLERWNRKQQYEKARKEQKNIEDILNSRYRQKAL</sequence>
<comment type="subcellular location">
    <subcellularLocation>
        <location evidence="1">Cell membrane</location>
        <topology evidence="1">Peripheral membrane protein</topology>
        <orientation evidence="1">Cytoplasmic side</orientation>
    </subcellularLocation>
</comment>
<keyword evidence="4" id="KW-0813">Transport</keyword>
<evidence type="ECO:0000256" key="2">
    <source>
        <dbReference type="ARBA" id="ARBA00010004"/>
    </source>
</evidence>
<gene>
    <name evidence="11" type="primary">fliJ</name>
    <name evidence="11" type="ORF">G5S32_15130</name>
</gene>
<keyword evidence="8" id="KW-0653">Protein transport</keyword>
<accession>A0A6G7CMN2</accession>
<keyword evidence="12" id="KW-1185">Reference proteome</keyword>
<dbReference type="RefSeq" id="WP_165312871.1">
    <property type="nucleotide sequence ID" value="NZ_CP049332.1"/>
</dbReference>